<accession>A0A4Y2TYC3</accession>
<dbReference type="EMBL" id="BGPR01031319">
    <property type="protein sequence ID" value="GBO04326.1"/>
    <property type="molecule type" value="Genomic_DNA"/>
</dbReference>
<dbReference type="Proteomes" id="UP000499080">
    <property type="component" value="Unassembled WGS sequence"/>
</dbReference>
<comment type="caution">
    <text evidence="1">The sequence shown here is derived from an EMBL/GenBank/DDBJ whole genome shotgun (WGS) entry which is preliminary data.</text>
</comment>
<sequence>MHGLPMPAIPRALSPIPDEKPRAVSSFSIPAPSSQVFRHQKIMFALPIGGKGFTVTTGRVSYSSDQHSRKLLRKVLANIGAQKVFFTDVRTKN</sequence>
<name>A0A4Y2TYC3_ARAVE</name>
<proteinExistence type="predicted"/>
<organism evidence="1 2">
    <name type="scientific">Araneus ventricosus</name>
    <name type="common">Orbweaver spider</name>
    <name type="synonym">Epeira ventricosa</name>
    <dbReference type="NCBI Taxonomy" id="182803"/>
    <lineage>
        <taxon>Eukaryota</taxon>
        <taxon>Metazoa</taxon>
        <taxon>Ecdysozoa</taxon>
        <taxon>Arthropoda</taxon>
        <taxon>Chelicerata</taxon>
        <taxon>Arachnida</taxon>
        <taxon>Araneae</taxon>
        <taxon>Araneomorphae</taxon>
        <taxon>Entelegynae</taxon>
        <taxon>Araneoidea</taxon>
        <taxon>Araneidae</taxon>
        <taxon>Araneus</taxon>
    </lineage>
</organism>
<protein>
    <submittedName>
        <fullName evidence="1">Uncharacterized protein</fullName>
    </submittedName>
</protein>
<dbReference type="AlphaFoldDB" id="A0A4Y2TYC3"/>
<keyword evidence="2" id="KW-1185">Reference proteome</keyword>
<evidence type="ECO:0000313" key="1">
    <source>
        <dbReference type="EMBL" id="GBO04326.1"/>
    </source>
</evidence>
<reference evidence="1 2" key="1">
    <citation type="journal article" date="2019" name="Sci. Rep.">
        <title>Orb-weaving spider Araneus ventricosus genome elucidates the spidroin gene catalogue.</title>
        <authorList>
            <person name="Kono N."/>
            <person name="Nakamura H."/>
            <person name="Ohtoshi R."/>
            <person name="Moran D.A.P."/>
            <person name="Shinohara A."/>
            <person name="Yoshida Y."/>
            <person name="Fujiwara M."/>
            <person name="Mori M."/>
            <person name="Tomita M."/>
            <person name="Arakawa K."/>
        </authorList>
    </citation>
    <scope>NUCLEOTIDE SEQUENCE [LARGE SCALE GENOMIC DNA]</scope>
</reference>
<gene>
    <name evidence="1" type="ORF">AVEN_264797_1</name>
</gene>
<evidence type="ECO:0000313" key="2">
    <source>
        <dbReference type="Proteomes" id="UP000499080"/>
    </source>
</evidence>